<sequence>MKEIDGKVKTIRQLLSGTHYAIDYYQREYKWQAKQVQDLIDDL</sequence>
<evidence type="ECO:0008006" key="3">
    <source>
        <dbReference type="Google" id="ProtNLM"/>
    </source>
</evidence>
<protein>
    <recommendedName>
        <fullName evidence="3">DUF262 domain-containing protein</fullName>
    </recommendedName>
</protein>
<organism evidence="1 2">
    <name type="scientific">Acidithiobacillus ferridurans</name>
    <dbReference type="NCBI Taxonomy" id="1232575"/>
    <lineage>
        <taxon>Bacteria</taxon>
        <taxon>Pseudomonadati</taxon>
        <taxon>Pseudomonadota</taxon>
        <taxon>Acidithiobacillia</taxon>
        <taxon>Acidithiobacillales</taxon>
        <taxon>Acidithiobacillaceae</taxon>
        <taxon>Acidithiobacillus</taxon>
    </lineage>
</organism>
<dbReference type="EMBL" id="AP018795">
    <property type="protein sequence ID" value="BBF66413.1"/>
    <property type="molecule type" value="Genomic_DNA"/>
</dbReference>
<dbReference type="KEGG" id="afj:AFERRID_26310"/>
<keyword evidence="2" id="KW-1185">Reference proteome</keyword>
<dbReference type="AlphaFoldDB" id="A0A2Z6INY6"/>
<evidence type="ECO:0000313" key="2">
    <source>
        <dbReference type="Proteomes" id="UP000280188"/>
    </source>
</evidence>
<proteinExistence type="predicted"/>
<name>A0A2Z6INY6_ACIFI</name>
<gene>
    <name evidence="1" type="ORF">AFERRID_26310</name>
</gene>
<evidence type="ECO:0000313" key="1">
    <source>
        <dbReference type="EMBL" id="BBF66413.1"/>
    </source>
</evidence>
<accession>A0A2Z6INY6</accession>
<dbReference type="Proteomes" id="UP000280188">
    <property type="component" value="Chromosome"/>
</dbReference>
<dbReference type="RefSeq" id="WP_215886235.1">
    <property type="nucleotide sequence ID" value="NZ_AP018795.1"/>
</dbReference>
<reference evidence="1 2" key="1">
    <citation type="journal article" date="2018" name="Microbiol. Resour. Announc.">
        <title>Complete Genome Sequence of Acidithiobacillus ferridurans JCM 18981.</title>
        <authorList>
            <person name="Miyauchi T."/>
            <person name="Kouzuma A."/>
            <person name="Abe T."/>
            <person name="Watanabe K."/>
        </authorList>
    </citation>
    <scope>NUCLEOTIDE SEQUENCE [LARGE SCALE GENOMIC DNA]</scope>
    <source>
        <strain evidence="2">ATCC 33020 / DSM 29468 / JCM 18981 / 11Fe</strain>
    </source>
</reference>